<evidence type="ECO:0008006" key="4">
    <source>
        <dbReference type="Google" id="ProtNLM"/>
    </source>
</evidence>
<feature type="region of interest" description="Disordered" evidence="1">
    <location>
        <begin position="285"/>
        <end position="340"/>
    </location>
</feature>
<feature type="region of interest" description="Disordered" evidence="1">
    <location>
        <begin position="222"/>
        <end position="241"/>
    </location>
</feature>
<keyword evidence="3" id="KW-1185">Reference proteome</keyword>
<sequence length="340" mass="37238">MKSNCSSQSLTDTVSRLTRLRTRLLGAAYANADMWTQRSALLTDQALAALADRDSAAAEDLAHRQMDPNFLNDTRILGAAVQAGIDTGHWEERREKVRAYSREADWMPAVADPDTEAKRLWASLYNHYPAIAQALATHLAGLPPTWQQDLFTRTYLFPGLTRPAIPQLPGPETAPYDDQSWEDCAACTEAQDSCSFHKSVYTGMAYQGDLIKTLLADHQTTEYTSDASRAAPDPARPSGRSVMRECLAARGRCRGRGSEGDSVPGPHLLHAGTIVRLKPCIAFRRVGDRPSPPQHVRGPPSPRLGGRGVVPGERGQRYEARATRRGASRKQRSRTPGSPG</sequence>
<comment type="caution">
    <text evidence="2">The sequence shown here is derived from an EMBL/GenBank/DDBJ whole genome shotgun (WGS) entry which is preliminary data.</text>
</comment>
<proteinExistence type="predicted"/>
<dbReference type="EMBL" id="JBEOZM010000038">
    <property type="protein sequence ID" value="MER6273904.1"/>
    <property type="molecule type" value="Genomic_DNA"/>
</dbReference>
<dbReference type="Proteomes" id="UP001490365">
    <property type="component" value="Unassembled WGS sequence"/>
</dbReference>
<evidence type="ECO:0000313" key="3">
    <source>
        <dbReference type="Proteomes" id="UP001490365"/>
    </source>
</evidence>
<dbReference type="RefSeq" id="WP_351962183.1">
    <property type="nucleotide sequence ID" value="NZ_JBEOZM010000038.1"/>
</dbReference>
<accession>A0ABV1TVY1</accession>
<name>A0ABV1TVY1_9ACTN</name>
<evidence type="ECO:0000313" key="2">
    <source>
        <dbReference type="EMBL" id="MER6273904.1"/>
    </source>
</evidence>
<feature type="compositionally biased region" description="Basic residues" evidence="1">
    <location>
        <begin position="323"/>
        <end position="333"/>
    </location>
</feature>
<evidence type="ECO:0000256" key="1">
    <source>
        <dbReference type="SAM" id="MobiDB-lite"/>
    </source>
</evidence>
<reference evidence="2 3" key="1">
    <citation type="submission" date="2024-06" db="EMBL/GenBank/DDBJ databases">
        <title>The Natural Products Discovery Center: Release of the First 8490 Sequenced Strains for Exploring Actinobacteria Biosynthetic Diversity.</title>
        <authorList>
            <person name="Kalkreuter E."/>
            <person name="Kautsar S.A."/>
            <person name="Yang D."/>
            <person name="Bader C.D."/>
            <person name="Teijaro C.N."/>
            <person name="Fluegel L."/>
            <person name="Davis C.M."/>
            <person name="Simpson J.R."/>
            <person name="Lauterbach L."/>
            <person name="Steele A.D."/>
            <person name="Gui C."/>
            <person name="Meng S."/>
            <person name="Li G."/>
            <person name="Viehrig K."/>
            <person name="Ye F."/>
            <person name="Su P."/>
            <person name="Kiefer A.F."/>
            <person name="Nichols A."/>
            <person name="Cepeda A.J."/>
            <person name="Yan W."/>
            <person name="Fan B."/>
            <person name="Jiang Y."/>
            <person name="Adhikari A."/>
            <person name="Zheng C.-J."/>
            <person name="Schuster L."/>
            <person name="Cowan T.M."/>
            <person name="Smanski M.J."/>
            <person name="Chevrette M.G."/>
            <person name="De Carvalho L.P.S."/>
            <person name="Shen B."/>
        </authorList>
    </citation>
    <scope>NUCLEOTIDE SEQUENCE [LARGE SCALE GENOMIC DNA]</scope>
    <source>
        <strain evidence="2 3">NPDC001694</strain>
    </source>
</reference>
<feature type="compositionally biased region" description="Low complexity" evidence="1">
    <location>
        <begin position="225"/>
        <end position="241"/>
    </location>
</feature>
<organism evidence="2 3">
    <name type="scientific">Streptomyces sp. 900105755</name>
    <dbReference type="NCBI Taxonomy" id="3154389"/>
    <lineage>
        <taxon>Bacteria</taxon>
        <taxon>Bacillati</taxon>
        <taxon>Actinomycetota</taxon>
        <taxon>Actinomycetes</taxon>
        <taxon>Kitasatosporales</taxon>
        <taxon>Streptomycetaceae</taxon>
        <taxon>Streptomyces</taxon>
    </lineage>
</organism>
<gene>
    <name evidence="2" type="ORF">ABT211_42625</name>
</gene>
<protein>
    <recommendedName>
        <fullName evidence="4">DUF1549 domain-containing protein</fullName>
    </recommendedName>
</protein>